<protein>
    <recommendedName>
        <fullName evidence="2">Barstar (barnase inhibitor) domain-containing protein</fullName>
    </recommendedName>
</protein>
<dbReference type="Pfam" id="PF01337">
    <property type="entry name" value="Barstar"/>
    <property type="match status" value="1"/>
</dbReference>
<dbReference type="OrthoDB" id="5295683at2"/>
<proteinExistence type="inferred from homology"/>
<name>A0A2T4IGB4_9RHOO</name>
<dbReference type="Proteomes" id="UP000241193">
    <property type="component" value="Unassembled WGS sequence"/>
</dbReference>
<gene>
    <name evidence="3" type="ORF">C8261_08235</name>
</gene>
<evidence type="ECO:0000313" key="4">
    <source>
        <dbReference type="Proteomes" id="UP000241193"/>
    </source>
</evidence>
<accession>A0A2T4IGB4</accession>
<dbReference type="InterPro" id="IPR035905">
    <property type="entry name" value="Barstar-like_sf"/>
</dbReference>
<evidence type="ECO:0000313" key="3">
    <source>
        <dbReference type="EMBL" id="PTD96787.1"/>
    </source>
</evidence>
<organism evidence="3 4">
    <name type="scientific">Pseudothauera lacus</name>
    <dbReference type="NCBI Taxonomy" id="2136175"/>
    <lineage>
        <taxon>Bacteria</taxon>
        <taxon>Pseudomonadati</taxon>
        <taxon>Pseudomonadota</taxon>
        <taxon>Betaproteobacteria</taxon>
        <taxon>Rhodocyclales</taxon>
        <taxon>Zoogloeaceae</taxon>
        <taxon>Pseudothauera</taxon>
    </lineage>
</organism>
<comment type="caution">
    <text evidence="3">The sequence shown here is derived from an EMBL/GenBank/DDBJ whole genome shotgun (WGS) entry which is preliminary data.</text>
</comment>
<dbReference type="Gene3D" id="3.30.370.10">
    <property type="entry name" value="Barstar-like"/>
    <property type="match status" value="1"/>
</dbReference>
<evidence type="ECO:0000259" key="2">
    <source>
        <dbReference type="Pfam" id="PF01337"/>
    </source>
</evidence>
<feature type="domain" description="Barstar (barnase inhibitor)" evidence="2">
    <location>
        <begin position="35"/>
        <end position="127"/>
    </location>
</feature>
<reference evidence="3 4" key="1">
    <citation type="submission" date="2018-03" db="EMBL/GenBank/DDBJ databases">
        <authorList>
            <person name="Keele B.F."/>
        </authorList>
    </citation>
    <scope>NUCLEOTIDE SEQUENCE [LARGE SCALE GENOMIC DNA]</scope>
    <source>
        <strain evidence="3 4">D20</strain>
    </source>
</reference>
<dbReference type="InterPro" id="IPR000468">
    <property type="entry name" value="Barstar"/>
</dbReference>
<dbReference type="SUPFAM" id="SSF52038">
    <property type="entry name" value="Barstar-related"/>
    <property type="match status" value="1"/>
</dbReference>
<comment type="similarity">
    <text evidence="1">Belongs to the barstar family.</text>
</comment>
<dbReference type="RefSeq" id="WP_107493188.1">
    <property type="nucleotide sequence ID" value="NZ_PZKC01000005.1"/>
</dbReference>
<reference evidence="3 4" key="2">
    <citation type="submission" date="2018-04" db="EMBL/GenBank/DDBJ databases">
        <title>Thauera lacus sp. nov., isolated from an saline lake in Inner Mongolia, China.</title>
        <authorList>
            <person name="Liang Q.-Y."/>
        </authorList>
    </citation>
    <scope>NUCLEOTIDE SEQUENCE [LARGE SCALE GENOMIC DNA]</scope>
    <source>
        <strain evidence="3 4">D20</strain>
    </source>
</reference>
<dbReference type="EMBL" id="PZKC01000005">
    <property type="protein sequence ID" value="PTD96787.1"/>
    <property type="molecule type" value="Genomic_DNA"/>
</dbReference>
<keyword evidence="4" id="KW-1185">Reference proteome</keyword>
<dbReference type="AlphaFoldDB" id="A0A2T4IGB4"/>
<dbReference type="CDD" id="cd05141">
    <property type="entry name" value="Barstar_evA4336-like"/>
    <property type="match status" value="1"/>
</dbReference>
<evidence type="ECO:0000256" key="1">
    <source>
        <dbReference type="ARBA" id="ARBA00006845"/>
    </source>
</evidence>
<sequence length="133" mass="13703">MNPFADHAPQAGVHHLPAAHAEALLSALAAGGRDVHRVDLHDCADKAAVLGRLAAALHFPGHFGHNWDALADCLGDLDWLHDDAIVVLVSGLGTLHAHSPADHATLLDIFAEAAARQAVAGTCLAVYLLGAPG</sequence>